<evidence type="ECO:0000256" key="6">
    <source>
        <dbReference type="ARBA" id="ARBA00022840"/>
    </source>
</evidence>
<dbReference type="SUPFAM" id="SSF52540">
    <property type="entry name" value="P-loop containing nucleoside triphosphate hydrolases"/>
    <property type="match status" value="1"/>
</dbReference>
<name>A0ABV9TX20_9ACTN</name>
<evidence type="ECO:0000256" key="2">
    <source>
        <dbReference type="ARBA" id="ARBA00022705"/>
    </source>
</evidence>
<dbReference type="Gene3D" id="3.40.1440.60">
    <property type="entry name" value="PriA, 3(prime) DNA-binding domain"/>
    <property type="match status" value="1"/>
</dbReference>
<feature type="region of interest" description="Disordered" evidence="9">
    <location>
        <begin position="1"/>
        <end position="31"/>
    </location>
</feature>
<keyword evidence="5 8" id="KW-0862">Zinc</keyword>
<feature type="binding site" evidence="8">
    <location>
        <position position="416"/>
    </location>
    <ligand>
        <name>Zn(2+)</name>
        <dbReference type="ChEBI" id="CHEBI:29105"/>
        <label>2</label>
    </ligand>
</feature>
<dbReference type="PANTHER" id="PTHR30580">
    <property type="entry name" value="PRIMOSOMAL PROTEIN N"/>
    <property type="match status" value="1"/>
</dbReference>
<dbReference type="InterPro" id="IPR005259">
    <property type="entry name" value="PriA"/>
</dbReference>
<gene>
    <name evidence="8" type="primary">priA</name>
    <name evidence="11" type="ORF">ACFPCY_10895</name>
</gene>
<accession>A0ABV9TX20</accession>
<keyword evidence="1 8" id="KW-0639">Primosome</keyword>
<keyword evidence="11" id="KW-0378">Hydrolase</keyword>
<dbReference type="HAMAP" id="MF_00983">
    <property type="entry name" value="PriA"/>
    <property type="match status" value="1"/>
</dbReference>
<sequence length="678" mass="72581">MRKAAERGKGKVKPAAGAASRGARKGARVPPEHLPVARVAVDMSLPHLDRPFDYLVPNELDAKAVPGCRVRVRFAGQLVDGLLLDRVQESDHEGRLSFLERVTSPEPVLAPEMAALAREVADRYAGTLADVLRLAIPPRHAKAEGEPPREAATPPEPPDDPGPWSRYPAGPSFLTALAAGRAPRAVWTALPGPERTAAIARAVRTALAAGRGALVVLADGRDVARMDAALTEELGDGRHVALTADLGPTERYRRWLAIRRGAVKAVVGTRAAMFAPVHDLGLAVLWDDGDDVHAEPHAPYPHPREVLALRAHRSGAGALIGGYTRTTEATVLVETGWAHALTADRETVRAAMPRVRPVGDDFDMARDEAARAARLPHVAFETARRALEHGPVLVQVPRRGYLPALACQRCRTMAHCSSCQGPLALTSAHAAPYCRWCGRIAGDWHCPECGHFQLRAVVVGARRTAEELGRAFPGAVVKTSGRDGVLDTVGDGRALIVSTPGAEPVAEDGYAAALLLDGWALLGRADLRAAEEALRRWMNAAALVRPGGPVVVAADGALPAVQALIRWDPVTFAERELAERREAGFPPAFRMASLTATPAAIRELLDDARLPASAEVLGPVPLNEQPQPGQRPRERALVRVPRADGLPLARELQAGQGVRSARRAPEYVRVQMDPLELI</sequence>
<keyword evidence="4 8" id="KW-0547">Nucleotide-binding</keyword>
<keyword evidence="6 8" id="KW-0067">ATP-binding</keyword>
<comment type="similarity">
    <text evidence="8">Belongs to the helicase family. PriA subfamily.</text>
</comment>
<evidence type="ECO:0000313" key="12">
    <source>
        <dbReference type="Proteomes" id="UP001595872"/>
    </source>
</evidence>
<dbReference type="RefSeq" id="WP_378255110.1">
    <property type="nucleotide sequence ID" value="NZ_JBHSIT010000003.1"/>
</dbReference>
<keyword evidence="2 8" id="KW-0235">DNA replication</keyword>
<evidence type="ECO:0000256" key="1">
    <source>
        <dbReference type="ARBA" id="ARBA00022515"/>
    </source>
</evidence>
<evidence type="ECO:0000256" key="8">
    <source>
        <dbReference type="HAMAP-Rule" id="MF_00983"/>
    </source>
</evidence>
<evidence type="ECO:0000256" key="5">
    <source>
        <dbReference type="ARBA" id="ARBA00022833"/>
    </source>
</evidence>
<feature type="region of interest" description="Disordered" evidence="9">
    <location>
        <begin position="139"/>
        <end position="167"/>
    </location>
</feature>
<evidence type="ECO:0000256" key="4">
    <source>
        <dbReference type="ARBA" id="ARBA00022741"/>
    </source>
</evidence>
<evidence type="ECO:0000256" key="3">
    <source>
        <dbReference type="ARBA" id="ARBA00022723"/>
    </source>
</evidence>
<keyword evidence="12" id="KW-1185">Reference proteome</keyword>
<dbReference type="InterPro" id="IPR041222">
    <property type="entry name" value="PriA_3primeBD"/>
</dbReference>
<comment type="subunit">
    <text evidence="8">Component of the replication restart primosome.</text>
</comment>
<organism evidence="11 12">
    <name type="scientific">Actinomadura gamaensis</name>
    <dbReference type="NCBI Taxonomy" id="1763541"/>
    <lineage>
        <taxon>Bacteria</taxon>
        <taxon>Bacillati</taxon>
        <taxon>Actinomycetota</taxon>
        <taxon>Actinomycetes</taxon>
        <taxon>Streptosporangiales</taxon>
        <taxon>Thermomonosporaceae</taxon>
        <taxon>Actinomadura</taxon>
    </lineage>
</organism>
<feature type="domain" description="Primosomal protein N' 3' DNA-binding" evidence="10">
    <location>
        <begin position="38"/>
        <end position="137"/>
    </location>
</feature>
<dbReference type="GO" id="GO:0016787">
    <property type="term" value="F:hydrolase activity"/>
    <property type="evidence" value="ECO:0007669"/>
    <property type="project" value="UniProtKB-KW"/>
</dbReference>
<dbReference type="InterPro" id="IPR042115">
    <property type="entry name" value="PriA_3primeBD_sf"/>
</dbReference>
<dbReference type="PANTHER" id="PTHR30580:SF0">
    <property type="entry name" value="PRIMOSOMAL PROTEIN N"/>
    <property type="match status" value="1"/>
</dbReference>
<comment type="function">
    <text evidence="8">Initiates the restart of stalled replication forks, which reloads the replicative helicase on sites other than the origin of replication. Recognizes and binds to abandoned replication forks and remodels them to uncover a helicase loading site. Promotes assembly of the primosome at these replication forks.</text>
</comment>
<evidence type="ECO:0000259" key="10">
    <source>
        <dbReference type="Pfam" id="PF17764"/>
    </source>
</evidence>
<feature type="binding site" evidence="8">
    <location>
        <position position="449"/>
    </location>
    <ligand>
        <name>Zn(2+)</name>
        <dbReference type="ChEBI" id="CHEBI:29105"/>
        <label>1</label>
    </ligand>
</feature>
<keyword evidence="3 8" id="KW-0479">Metal-binding</keyword>
<proteinExistence type="inferred from homology"/>
<dbReference type="NCBIfam" id="NF011452">
    <property type="entry name" value="PRK14873.1-2"/>
    <property type="match status" value="1"/>
</dbReference>
<reference evidence="12" key="1">
    <citation type="journal article" date="2019" name="Int. J. Syst. Evol. Microbiol.">
        <title>The Global Catalogue of Microorganisms (GCM) 10K type strain sequencing project: providing services to taxonomists for standard genome sequencing and annotation.</title>
        <authorList>
            <consortium name="The Broad Institute Genomics Platform"/>
            <consortium name="The Broad Institute Genome Sequencing Center for Infectious Disease"/>
            <person name="Wu L."/>
            <person name="Ma J."/>
        </authorList>
    </citation>
    <scope>NUCLEOTIDE SEQUENCE [LARGE SCALE GENOMIC DNA]</scope>
    <source>
        <strain evidence="12">KLKA75</strain>
    </source>
</reference>
<feature type="binding site" evidence="8">
    <location>
        <position position="437"/>
    </location>
    <ligand>
        <name>Zn(2+)</name>
        <dbReference type="ChEBI" id="CHEBI:29105"/>
        <label>2</label>
    </ligand>
</feature>
<dbReference type="EMBL" id="JBHSIT010000003">
    <property type="protein sequence ID" value="MFC4907830.1"/>
    <property type="molecule type" value="Genomic_DNA"/>
</dbReference>
<feature type="binding site" evidence="8">
    <location>
        <position position="410"/>
    </location>
    <ligand>
        <name>Zn(2+)</name>
        <dbReference type="ChEBI" id="CHEBI:29105"/>
        <label>1</label>
    </ligand>
</feature>
<keyword evidence="7 8" id="KW-0238">DNA-binding</keyword>
<dbReference type="Proteomes" id="UP001595872">
    <property type="component" value="Unassembled WGS sequence"/>
</dbReference>
<evidence type="ECO:0000313" key="11">
    <source>
        <dbReference type="EMBL" id="MFC4907830.1"/>
    </source>
</evidence>
<feature type="binding site" evidence="8">
    <location>
        <position position="446"/>
    </location>
    <ligand>
        <name>Zn(2+)</name>
        <dbReference type="ChEBI" id="CHEBI:29105"/>
        <label>1</label>
    </ligand>
</feature>
<feature type="binding site" evidence="8">
    <location>
        <position position="434"/>
    </location>
    <ligand>
        <name>Zn(2+)</name>
        <dbReference type="ChEBI" id="CHEBI:29105"/>
        <label>2</label>
    </ligand>
</feature>
<comment type="caution">
    <text evidence="11">The sequence shown here is derived from an EMBL/GenBank/DDBJ whole genome shotgun (WGS) entry which is preliminary data.</text>
</comment>
<feature type="binding site" evidence="8">
    <location>
        <position position="419"/>
    </location>
    <ligand>
        <name>Zn(2+)</name>
        <dbReference type="ChEBI" id="CHEBI:29105"/>
        <label>2</label>
    </ligand>
</feature>
<dbReference type="Pfam" id="PF17764">
    <property type="entry name" value="PriA_3primeBD"/>
    <property type="match status" value="1"/>
</dbReference>
<feature type="binding site" evidence="8">
    <location>
        <position position="407"/>
    </location>
    <ligand>
        <name>Zn(2+)</name>
        <dbReference type="ChEBI" id="CHEBI:29105"/>
        <label>1</label>
    </ligand>
</feature>
<protein>
    <recommendedName>
        <fullName evidence="8">Probable replication restart protein PriA</fullName>
    </recommendedName>
    <alternativeName>
        <fullName evidence="8">Putative ATP-dependent DNA helicase PriA</fullName>
    </alternativeName>
</protein>
<comment type="caution">
    <text evidence="8">As this protein does not have any detectable helicase domains, it probably does not have helicase activity.</text>
</comment>
<evidence type="ECO:0000256" key="9">
    <source>
        <dbReference type="SAM" id="MobiDB-lite"/>
    </source>
</evidence>
<dbReference type="InterPro" id="IPR027417">
    <property type="entry name" value="P-loop_NTPase"/>
</dbReference>
<evidence type="ECO:0000256" key="7">
    <source>
        <dbReference type="ARBA" id="ARBA00023125"/>
    </source>
</evidence>
<dbReference type="Gene3D" id="3.40.50.300">
    <property type="entry name" value="P-loop containing nucleotide triphosphate hydrolases"/>
    <property type="match status" value="1"/>
</dbReference>
<comment type="cofactor">
    <cofactor evidence="8">
        <name>Zn(2+)</name>
        <dbReference type="ChEBI" id="CHEBI:29105"/>
    </cofactor>
    <text evidence="8">Binds 2 zinc ions per subunit.</text>
</comment>